<dbReference type="SUPFAM" id="SSF52540">
    <property type="entry name" value="P-loop containing nucleoside triphosphate hydrolases"/>
    <property type="match status" value="1"/>
</dbReference>
<evidence type="ECO:0000313" key="11">
    <source>
        <dbReference type="EMBL" id="RCW51339.1"/>
    </source>
</evidence>
<keyword evidence="4" id="KW-0067">ATP-binding</keyword>
<evidence type="ECO:0000256" key="3">
    <source>
        <dbReference type="ARBA" id="ARBA00022806"/>
    </source>
</evidence>
<feature type="short sequence motif" description="Q motif" evidence="6">
    <location>
        <begin position="3"/>
        <end position="31"/>
    </location>
</feature>
<dbReference type="InterPro" id="IPR014001">
    <property type="entry name" value="Helicase_ATP-bd"/>
</dbReference>
<dbReference type="AlphaFoldDB" id="A0A368W923"/>
<protein>
    <submittedName>
        <fullName evidence="11">ATP-dependent RNA helicase DeaD</fullName>
    </submittedName>
</protein>
<evidence type="ECO:0000256" key="4">
    <source>
        <dbReference type="ARBA" id="ARBA00022840"/>
    </source>
</evidence>
<feature type="compositionally biased region" description="Basic and acidic residues" evidence="7">
    <location>
        <begin position="432"/>
        <end position="450"/>
    </location>
</feature>
<feature type="compositionally biased region" description="Basic and acidic residues" evidence="7">
    <location>
        <begin position="401"/>
        <end position="425"/>
    </location>
</feature>
<evidence type="ECO:0000313" key="12">
    <source>
        <dbReference type="Proteomes" id="UP000252415"/>
    </source>
</evidence>
<name>A0A368W923_9BACL</name>
<dbReference type="Pfam" id="PF00271">
    <property type="entry name" value="Helicase_C"/>
    <property type="match status" value="1"/>
</dbReference>
<evidence type="ECO:0000256" key="5">
    <source>
        <dbReference type="ARBA" id="ARBA00038437"/>
    </source>
</evidence>
<dbReference type="OrthoDB" id="9805696at2"/>
<dbReference type="EMBL" id="QPJD01000002">
    <property type="protein sequence ID" value="RCW51339.1"/>
    <property type="molecule type" value="Genomic_DNA"/>
</dbReference>
<dbReference type="SMART" id="SM00490">
    <property type="entry name" value="HELICc"/>
    <property type="match status" value="1"/>
</dbReference>
<dbReference type="RefSeq" id="WP_114378822.1">
    <property type="nucleotide sequence ID" value="NZ_QPJD01000002.1"/>
</dbReference>
<organism evidence="11 12">
    <name type="scientific">Paenibacillus prosopidis</name>
    <dbReference type="NCBI Taxonomy" id="630520"/>
    <lineage>
        <taxon>Bacteria</taxon>
        <taxon>Bacillati</taxon>
        <taxon>Bacillota</taxon>
        <taxon>Bacilli</taxon>
        <taxon>Bacillales</taxon>
        <taxon>Paenibacillaceae</taxon>
        <taxon>Paenibacillus</taxon>
    </lineage>
</organism>
<dbReference type="PROSITE" id="PS51192">
    <property type="entry name" value="HELICASE_ATP_BIND_1"/>
    <property type="match status" value="1"/>
</dbReference>
<dbReference type="CDD" id="cd18787">
    <property type="entry name" value="SF2_C_DEAD"/>
    <property type="match status" value="1"/>
</dbReference>
<feature type="domain" description="DEAD-box RNA helicase Q" evidence="10">
    <location>
        <begin position="3"/>
        <end position="31"/>
    </location>
</feature>
<evidence type="ECO:0000259" key="10">
    <source>
        <dbReference type="PROSITE" id="PS51195"/>
    </source>
</evidence>
<dbReference type="PANTHER" id="PTHR47959">
    <property type="entry name" value="ATP-DEPENDENT RNA HELICASE RHLE-RELATED"/>
    <property type="match status" value="1"/>
</dbReference>
<evidence type="ECO:0000256" key="1">
    <source>
        <dbReference type="ARBA" id="ARBA00022741"/>
    </source>
</evidence>
<comment type="similarity">
    <text evidence="5">Belongs to the DEAD box helicase family.</text>
</comment>
<dbReference type="InterPro" id="IPR044742">
    <property type="entry name" value="DEAD/DEAH_RhlB"/>
</dbReference>
<dbReference type="CDD" id="cd00268">
    <property type="entry name" value="DEADc"/>
    <property type="match status" value="1"/>
</dbReference>
<evidence type="ECO:0000256" key="6">
    <source>
        <dbReference type="PROSITE-ProRule" id="PRU00552"/>
    </source>
</evidence>
<feature type="domain" description="Helicase C-terminal" evidence="9">
    <location>
        <begin position="215"/>
        <end position="375"/>
    </location>
</feature>
<dbReference type="InterPro" id="IPR001650">
    <property type="entry name" value="Helicase_C-like"/>
</dbReference>
<feature type="domain" description="Helicase ATP-binding" evidence="8">
    <location>
        <begin position="34"/>
        <end position="204"/>
    </location>
</feature>
<dbReference type="PROSITE" id="PS51194">
    <property type="entry name" value="HELICASE_CTER"/>
    <property type="match status" value="1"/>
</dbReference>
<keyword evidence="1" id="KW-0547">Nucleotide-binding</keyword>
<dbReference type="SMART" id="SM00487">
    <property type="entry name" value="DEXDc"/>
    <property type="match status" value="1"/>
</dbReference>
<dbReference type="GO" id="GO:0016787">
    <property type="term" value="F:hydrolase activity"/>
    <property type="evidence" value="ECO:0007669"/>
    <property type="project" value="UniProtKB-KW"/>
</dbReference>
<accession>A0A368W923</accession>
<dbReference type="InterPro" id="IPR014014">
    <property type="entry name" value="RNA_helicase_DEAD_Q_motif"/>
</dbReference>
<dbReference type="InterPro" id="IPR011545">
    <property type="entry name" value="DEAD/DEAH_box_helicase_dom"/>
</dbReference>
<comment type="caution">
    <text evidence="11">The sequence shown here is derived from an EMBL/GenBank/DDBJ whole genome shotgun (WGS) entry which is preliminary data.</text>
</comment>
<evidence type="ECO:0000259" key="9">
    <source>
        <dbReference type="PROSITE" id="PS51194"/>
    </source>
</evidence>
<dbReference type="Gene3D" id="3.40.50.300">
    <property type="entry name" value="P-loop containing nucleotide triphosphate hydrolases"/>
    <property type="match status" value="2"/>
</dbReference>
<feature type="region of interest" description="Disordered" evidence="7">
    <location>
        <begin position="371"/>
        <end position="612"/>
    </location>
</feature>
<evidence type="ECO:0000256" key="7">
    <source>
        <dbReference type="SAM" id="MobiDB-lite"/>
    </source>
</evidence>
<feature type="compositionally biased region" description="Low complexity" evidence="7">
    <location>
        <begin position="566"/>
        <end position="578"/>
    </location>
</feature>
<dbReference type="InterPro" id="IPR027417">
    <property type="entry name" value="P-loop_NTPase"/>
</dbReference>
<evidence type="ECO:0000259" key="8">
    <source>
        <dbReference type="PROSITE" id="PS51192"/>
    </source>
</evidence>
<dbReference type="Proteomes" id="UP000252415">
    <property type="component" value="Unassembled WGS sequence"/>
</dbReference>
<dbReference type="PROSITE" id="PS51195">
    <property type="entry name" value="Q_MOTIF"/>
    <property type="match status" value="1"/>
</dbReference>
<dbReference type="Pfam" id="PF00270">
    <property type="entry name" value="DEAD"/>
    <property type="match status" value="1"/>
</dbReference>
<dbReference type="PANTHER" id="PTHR47959:SF1">
    <property type="entry name" value="ATP-DEPENDENT RNA HELICASE DBPA"/>
    <property type="match status" value="1"/>
</dbReference>
<dbReference type="GO" id="GO:0005524">
    <property type="term" value="F:ATP binding"/>
    <property type="evidence" value="ECO:0007669"/>
    <property type="project" value="UniProtKB-KW"/>
</dbReference>
<dbReference type="GO" id="GO:0003724">
    <property type="term" value="F:RNA helicase activity"/>
    <property type="evidence" value="ECO:0007669"/>
    <property type="project" value="InterPro"/>
</dbReference>
<dbReference type="GO" id="GO:0005829">
    <property type="term" value="C:cytosol"/>
    <property type="evidence" value="ECO:0007669"/>
    <property type="project" value="TreeGrafter"/>
</dbReference>
<feature type="compositionally biased region" description="Basic and acidic residues" evidence="7">
    <location>
        <begin position="381"/>
        <end position="390"/>
    </location>
</feature>
<sequence length="612" mass="66019">MSTAFSALGITPKLSELLHQEGITEPTPVQKQAIPLLLNGQDVIAQAQTGTGKTIAFALPILQRINVEKEQVQALILTPTRELAIQITSELKKLVPAVGASVLAAYGGQDVEAQIRKLQRSPHIVVATPGRLIDHMKRETVNLGKLQMLVLDEADQMLHMGFLPEVESIITQTPKARQTMLFSATMPDAIRRLAADYMKTPADIRIRSTNVTLDSIKQVVYETTDRGKQQALVHLLERHQPYLAVIFCRTKVRAKKLNEALQELGIESDELHGDLTQAKREQVMKRFRDARLQVLVATDVAARGLDVEGVTHVYNYDVPQDGELYIHRIGRTGRAGQQGTAITLATPYDKNNLLLIEQSINAKLERRAIDSEGAESAVRAKPGELKEKGRGAGAKGGARSVRGDGLKRSDDRRGRDRATQQDRNAKPGGRRGQRENVRPASGKRNDRDADAFAQAADNASESTGWSGRRGERLDSGSSKGRGGERTEKRGGAARGGNRTEIRSSGGRGGERSESRVSTGQGAERRNNTGRTGSFGSPRGDEHVAGRASASVDSPWTAARGESKASNRGGQRGAVRGNAQAGGRGGQRGNSPAGGRSSSRGGSSPSKPRGRNR</sequence>
<keyword evidence="2" id="KW-0378">Hydrolase</keyword>
<feature type="compositionally biased region" description="Basic and acidic residues" evidence="7">
    <location>
        <begin position="481"/>
        <end position="490"/>
    </location>
</feature>
<keyword evidence="3 11" id="KW-0347">Helicase</keyword>
<gene>
    <name evidence="11" type="ORF">DFP97_102538</name>
</gene>
<reference evidence="11 12" key="1">
    <citation type="submission" date="2018-07" db="EMBL/GenBank/DDBJ databases">
        <title>Genomic Encyclopedia of Type Strains, Phase III (KMG-III): the genomes of soil and plant-associated and newly described type strains.</title>
        <authorList>
            <person name="Whitman W."/>
        </authorList>
    </citation>
    <scope>NUCLEOTIDE SEQUENCE [LARGE SCALE GENOMIC DNA]</scope>
    <source>
        <strain evidence="11 12">CECT 7506</strain>
    </source>
</reference>
<dbReference type="InterPro" id="IPR050079">
    <property type="entry name" value="DEAD_box_RNA_helicase"/>
</dbReference>
<dbReference type="GO" id="GO:0003676">
    <property type="term" value="F:nucleic acid binding"/>
    <property type="evidence" value="ECO:0007669"/>
    <property type="project" value="InterPro"/>
</dbReference>
<proteinExistence type="inferred from homology"/>
<feature type="compositionally biased region" description="Low complexity" evidence="7">
    <location>
        <begin position="588"/>
        <end position="606"/>
    </location>
</feature>
<evidence type="ECO:0000256" key="2">
    <source>
        <dbReference type="ARBA" id="ARBA00022801"/>
    </source>
</evidence>
<keyword evidence="12" id="KW-1185">Reference proteome</keyword>